<dbReference type="GO" id="GO:0019778">
    <property type="term" value="F:Atg12 activating enzyme activity"/>
    <property type="evidence" value="ECO:0000318"/>
    <property type="project" value="GO_Central"/>
</dbReference>
<dbReference type="InterPro" id="IPR042522">
    <property type="entry name" value="Atg7_N_1"/>
</dbReference>
<dbReference type="EMBL" id="DF237415">
    <property type="protein sequence ID" value="GAQ88871.1"/>
    <property type="molecule type" value="Genomic_DNA"/>
</dbReference>
<dbReference type="GO" id="GO:0000407">
    <property type="term" value="C:phagophore assembly site"/>
    <property type="evidence" value="ECO:0000318"/>
    <property type="project" value="GO_Central"/>
</dbReference>
<dbReference type="OMA" id="WSFYYWF"/>
<gene>
    <name evidence="10" type="ORF">KFL_004660030</name>
</gene>
<evidence type="ECO:0000259" key="9">
    <source>
        <dbReference type="Pfam" id="PF16420"/>
    </source>
</evidence>
<dbReference type="InterPro" id="IPR006285">
    <property type="entry name" value="Atg7"/>
</dbReference>
<dbReference type="NCBIfam" id="TIGR01381">
    <property type="entry name" value="E1_like_apg7"/>
    <property type="match status" value="1"/>
</dbReference>
<dbReference type="Pfam" id="PF00899">
    <property type="entry name" value="ThiF"/>
    <property type="match status" value="1"/>
</dbReference>
<dbReference type="GO" id="GO:0015031">
    <property type="term" value="P:protein transport"/>
    <property type="evidence" value="ECO:0007669"/>
    <property type="project" value="UniProtKB-UniRule"/>
</dbReference>
<dbReference type="InterPro" id="IPR042523">
    <property type="entry name" value="Atg7_N_2"/>
</dbReference>
<name>A0A1Y1IIG1_KLENI</name>
<evidence type="ECO:0000259" key="8">
    <source>
        <dbReference type="Pfam" id="PF00899"/>
    </source>
</evidence>
<dbReference type="GO" id="GO:0000045">
    <property type="term" value="P:autophagosome assembly"/>
    <property type="evidence" value="ECO:0000318"/>
    <property type="project" value="GO_Central"/>
</dbReference>
<proteinExistence type="inferred from homology"/>
<evidence type="ECO:0000256" key="2">
    <source>
        <dbReference type="ARBA" id="ARBA00017647"/>
    </source>
</evidence>
<keyword evidence="7" id="KW-0963">Cytoplasm</keyword>
<dbReference type="InterPro" id="IPR032197">
    <property type="entry name" value="Atg7_N"/>
</dbReference>
<evidence type="ECO:0000313" key="11">
    <source>
        <dbReference type="Proteomes" id="UP000054558"/>
    </source>
</evidence>
<dbReference type="GO" id="GO:0032446">
    <property type="term" value="P:protein modification by small protein conjugation"/>
    <property type="evidence" value="ECO:0000318"/>
    <property type="project" value="GO_Central"/>
</dbReference>
<accession>A0A1Y1IIG1</accession>
<protein>
    <recommendedName>
        <fullName evidence="2 7">Ubiquitin-like modifier-activating enzyme ATG7</fullName>
    </recommendedName>
    <alternativeName>
        <fullName evidence="7">Autophagy-related protein 7</fullName>
    </alternativeName>
</protein>
<feature type="active site" description="Glycyl thioester intermediate" evidence="6">
    <location>
        <position position="582"/>
    </location>
</feature>
<organism evidence="10 11">
    <name type="scientific">Klebsormidium nitens</name>
    <name type="common">Green alga</name>
    <name type="synonym">Ulothrix nitens</name>
    <dbReference type="NCBI Taxonomy" id="105231"/>
    <lineage>
        <taxon>Eukaryota</taxon>
        <taxon>Viridiplantae</taxon>
        <taxon>Streptophyta</taxon>
        <taxon>Klebsormidiophyceae</taxon>
        <taxon>Klebsormidiales</taxon>
        <taxon>Klebsormidiaceae</taxon>
        <taxon>Klebsormidium</taxon>
    </lineage>
</organism>
<evidence type="ECO:0000256" key="4">
    <source>
        <dbReference type="ARBA" id="ARBA00022927"/>
    </source>
</evidence>
<dbReference type="GO" id="GO:0034727">
    <property type="term" value="P:piecemeal microautophagy of the nucleus"/>
    <property type="evidence" value="ECO:0000318"/>
    <property type="project" value="GO_Central"/>
</dbReference>
<dbReference type="PANTHER" id="PTHR10953:SF3">
    <property type="entry name" value="UBIQUITIN-LIKE MODIFIER-ACTIVATING ENZYME ATG7"/>
    <property type="match status" value="1"/>
</dbReference>
<comment type="subunit">
    <text evidence="7">Homodimer.</text>
</comment>
<dbReference type="Gene3D" id="3.40.140.70">
    <property type="entry name" value="Ubiquitin-like modifier-activating enzyme ATG7 N-terminal domain"/>
    <property type="match status" value="1"/>
</dbReference>
<keyword evidence="11" id="KW-1185">Reference proteome</keyword>
<dbReference type="InterPro" id="IPR035985">
    <property type="entry name" value="Ubiquitin-activating_enz"/>
</dbReference>
<dbReference type="GO" id="GO:0019779">
    <property type="term" value="F:Atg8 activating enzyme activity"/>
    <property type="evidence" value="ECO:0000318"/>
    <property type="project" value="GO_Central"/>
</dbReference>
<keyword evidence="4 7" id="KW-0653">Protein transport</keyword>
<evidence type="ECO:0000256" key="1">
    <source>
        <dbReference type="ARBA" id="ARBA00010931"/>
    </source>
</evidence>
<dbReference type="InterPro" id="IPR000594">
    <property type="entry name" value="ThiF_NAD_FAD-bd"/>
</dbReference>
<keyword evidence="7" id="KW-0833">Ubl conjugation pathway</keyword>
<comment type="similarity">
    <text evidence="1 7">Belongs to the ATG7 family.</text>
</comment>
<dbReference type="GO" id="GO:0005737">
    <property type="term" value="C:cytoplasm"/>
    <property type="evidence" value="ECO:0000318"/>
    <property type="project" value="GO_Central"/>
</dbReference>
<evidence type="ECO:0000256" key="7">
    <source>
        <dbReference type="RuleBase" id="RU366022"/>
    </source>
</evidence>
<dbReference type="InterPro" id="IPR045886">
    <property type="entry name" value="ThiF/MoeB/HesA"/>
</dbReference>
<dbReference type="Gene3D" id="3.40.140.100">
    <property type="entry name" value="Ubiquitin-like modifier-activating enzyme ATG7 C-terminal domain"/>
    <property type="match status" value="1"/>
</dbReference>
<dbReference type="STRING" id="105231.A0A1Y1IIG1"/>
<dbReference type="Proteomes" id="UP000054558">
    <property type="component" value="Unassembled WGS sequence"/>
</dbReference>
<comment type="function">
    <text evidence="7">E1-like activating enzyme involved in the 2 ubiquitin-like systems required for autophagy.</text>
</comment>
<feature type="domain" description="THIF-type NAD/FAD binding fold" evidence="8">
    <location>
        <begin position="359"/>
        <end position="607"/>
    </location>
</feature>
<evidence type="ECO:0000256" key="3">
    <source>
        <dbReference type="ARBA" id="ARBA00022448"/>
    </source>
</evidence>
<dbReference type="SUPFAM" id="SSF69572">
    <property type="entry name" value="Activating enzymes of the ubiquitin-like proteins"/>
    <property type="match status" value="1"/>
</dbReference>
<comment type="subcellular location">
    <subcellularLocation>
        <location evidence="7">Cytoplasm</location>
    </subcellularLocation>
    <subcellularLocation>
        <location evidence="7">Preautophagosomal structure</location>
    </subcellularLocation>
</comment>
<sequence length="722" mass="75215">MAAGSGVPPDNTLPLLQFVPWQSAVDVGFWQKLAARKLAELRLSEAEQPLAGHFTASTHTQLSSPLHVGPDAWAGGVSEGAVRGGRAVAPGSCVLTNTLDGFKQADKKALLQAAAAKVWAAIVSGQAERDSALLNRFFLLTFADLKKWDFVYCVPPPLGEAMARACLAWKQAPPPAPPPDAVAGPPGDAVSDLAARLEASSVEDPGDVAAASVGGGSPFFLLHCAEGEQVTAHSLEHWSALQQQAGTVVAVYLDPCHLASHPGWPLRNLLALAVVRWRVRTLPVLALKETRGRPDWDRSLATTVHLPDLPEWRATGAPCPAAVGWERSAAGALGPRVAALGAALDPVQLAGAAVDLNLQLMRWRLLPSLDLPRLTATRCLLLGTGTLGCAVARTLLAWGVRDITLVDSGVVSFSNPVRQSLFTHADCLAGGRPKAEAAAAALRAIFPGAQASGVRLSIPMPGHAVGAREAPAVLAACAQLEQLIQTSDAVFLLTDTRESRWLPTLLAAAHNKLAINAALGFDTFLVMRHGAGPLAAPPPAPSADAPAAAGAAAPPLRLGCYFCNDVVAPLDSTAGRTLDQQCTVTRPGLAPMAAALAVELLVALRHHPAGLHAPADSTPPGAAFPAGATAQPLGLVPHQVRGFLAFFSQLLVTGHAFDKCTACSAAVVREYHHRGPDFLLQAFNTPTFLEDLTGLTALRAATDELLAEWEAGDDSAADADDF</sequence>
<dbReference type="PANTHER" id="PTHR10953">
    <property type="entry name" value="UBIQUITIN-ACTIVATING ENZYME E1"/>
    <property type="match status" value="1"/>
</dbReference>
<dbReference type="Pfam" id="PF16420">
    <property type="entry name" value="ATG7_N"/>
    <property type="match status" value="1"/>
</dbReference>
<reference evidence="10 11" key="1">
    <citation type="journal article" date="2014" name="Nat. Commun.">
        <title>Klebsormidium flaccidum genome reveals primary factors for plant terrestrial adaptation.</title>
        <authorList>
            <person name="Hori K."/>
            <person name="Maruyama F."/>
            <person name="Fujisawa T."/>
            <person name="Togashi T."/>
            <person name="Yamamoto N."/>
            <person name="Seo M."/>
            <person name="Sato S."/>
            <person name="Yamada T."/>
            <person name="Mori H."/>
            <person name="Tajima N."/>
            <person name="Moriyama T."/>
            <person name="Ikeuchi M."/>
            <person name="Watanabe M."/>
            <person name="Wada H."/>
            <person name="Kobayashi K."/>
            <person name="Saito M."/>
            <person name="Masuda T."/>
            <person name="Sasaki-Sekimoto Y."/>
            <person name="Mashiguchi K."/>
            <person name="Awai K."/>
            <person name="Shimojima M."/>
            <person name="Masuda S."/>
            <person name="Iwai M."/>
            <person name="Nobusawa T."/>
            <person name="Narise T."/>
            <person name="Kondo S."/>
            <person name="Saito H."/>
            <person name="Sato R."/>
            <person name="Murakawa M."/>
            <person name="Ihara Y."/>
            <person name="Oshima-Yamada Y."/>
            <person name="Ohtaka K."/>
            <person name="Satoh M."/>
            <person name="Sonobe K."/>
            <person name="Ishii M."/>
            <person name="Ohtani R."/>
            <person name="Kanamori-Sato M."/>
            <person name="Honoki R."/>
            <person name="Miyazaki D."/>
            <person name="Mochizuki H."/>
            <person name="Umetsu J."/>
            <person name="Higashi K."/>
            <person name="Shibata D."/>
            <person name="Kamiya Y."/>
            <person name="Sato N."/>
            <person name="Nakamura Y."/>
            <person name="Tabata S."/>
            <person name="Ida S."/>
            <person name="Kurokawa K."/>
            <person name="Ohta H."/>
        </authorList>
    </citation>
    <scope>NUCLEOTIDE SEQUENCE [LARGE SCALE GENOMIC DNA]</scope>
    <source>
        <strain evidence="10 11">NIES-2285</strain>
    </source>
</reference>
<dbReference type="AlphaFoldDB" id="A0A1Y1IIG1"/>
<dbReference type="GO" id="GO:0006995">
    <property type="term" value="P:cellular response to nitrogen starvation"/>
    <property type="evidence" value="ECO:0000318"/>
    <property type="project" value="GO_Central"/>
</dbReference>
<dbReference type="Gene3D" id="3.40.50.720">
    <property type="entry name" value="NAD(P)-binding Rossmann-like Domain"/>
    <property type="match status" value="1"/>
</dbReference>
<keyword evidence="5 7" id="KW-0072">Autophagy</keyword>
<dbReference type="OrthoDB" id="338614at2759"/>
<evidence type="ECO:0000313" key="10">
    <source>
        <dbReference type="EMBL" id="GAQ88871.1"/>
    </source>
</evidence>
<evidence type="ECO:0000256" key="6">
    <source>
        <dbReference type="PIRSR" id="PIRSR606285-1"/>
    </source>
</evidence>
<dbReference type="GO" id="GO:0000423">
    <property type="term" value="P:mitophagy"/>
    <property type="evidence" value="ECO:0000318"/>
    <property type="project" value="GO_Central"/>
</dbReference>
<dbReference type="FunFam" id="3.40.50.720:FF:000243">
    <property type="entry name" value="Ubiquitin-like modifier-activating enzyme ATG7"/>
    <property type="match status" value="1"/>
</dbReference>
<evidence type="ECO:0000256" key="5">
    <source>
        <dbReference type="ARBA" id="ARBA00023006"/>
    </source>
</evidence>
<feature type="domain" description="Ubiquitin-like modifier-activating enzyme Atg7 N-terminal" evidence="9">
    <location>
        <begin position="16"/>
        <end position="342"/>
    </location>
</feature>
<keyword evidence="3 7" id="KW-0813">Transport</keyword>